<dbReference type="Pfam" id="PF12828">
    <property type="entry name" value="PXB"/>
    <property type="match status" value="1"/>
</dbReference>
<dbReference type="InterPro" id="IPR047168">
    <property type="entry name" value="LEC1-like"/>
</dbReference>
<feature type="compositionally biased region" description="Polar residues" evidence="1">
    <location>
        <begin position="806"/>
        <end position="817"/>
    </location>
</feature>
<evidence type="ECO:0000259" key="3">
    <source>
        <dbReference type="Pfam" id="PF12828"/>
    </source>
</evidence>
<protein>
    <submittedName>
        <fullName evidence="4">Uncharacterized protein</fullName>
    </submittedName>
</protein>
<feature type="domain" description="PX" evidence="2">
    <location>
        <begin position="256"/>
        <end position="587"/>
    </location>
</feature>
<proteinExistence type="predicted"/>
<name>A0AAN6JXU4_9BASI</name>
<dbReference type="InterPro" id="IPR024555">
    <property type="entry name" value="PX-associated"/>
</dbReference>
<dbReference type="AlphaFoldDB" id="A0AAN6JXU4"/>
<feature type="domain" description="PX-associated" evidence="3">
    <location>
        <begin position="7"/>
        <end position="161"/>
    </location>
</feature>
<dbReference type="PANTHER" id="PTHR47185">
    <property type="entry name" value="PX DOMAIN-CONTAINING PROTEIN YPR097W"/>
    <property type="match status" value="1"/>
</dbReference>
<sequence>MSSSHLNLTPVQRHYLIKVLSQMEMEKEWGHLERLGALTKYGNPFTHERPPLKKLKAQLDKAEKEYVSKKNLGDGDGAEFNDSETAHQFETPDSVLLRHLFHTHLRTVPGLDEAPDTYFNERWQPLFDEAALRSFSHSEERAELSKRRFYPILTTRYLGAFVARGIGIRGEGELRGPGPGVPGSEAWDVGKKWGAGTCKRGLAHPIRIDAALMAKIDSLFQGTEGEAWKRAGAETKRVRSGWQQWKESIVEDETGLEKTFNQLDIANMKNLPLQYKNAAEFARNFAAEWMRYFVVVQPGADELFSALKIMHTLFPYKGAILLLQVANAQKVIAGILAILLARPAGMPSLVQRVVSAIVNSQAKDLEKKKIKPLRQLIADPRITNAIDGYVSRGSWTEKLTIQKEAQEKSRDVLTIILLRASAVPEPELTQLEKACIASPLLGDLDLAYPPDCLPPAERRTPPNLSATDGQLALKFAQSKLYLRNVLKKRDREQAAAVANSSLIPATIKDTLNAVFYKAIAIIARHANLASRLADLQAFNNDAINVRMKSQNTRADWIALAARHEQSLYFFFHEMSTIIEPFARWCQYGVDYMSLSTTDPVHPGNDDAKRIEVNVEELLVKSGLGEDRIAQVIKEVDSVATFTLYSKVRAELETRRNYLSALKDAVPSSGLSREDVPTEAMRKRIEDIDGLLLELMHAEGIQPEDGVCRSPARGTEAEPFPWAYFGRPDPCGQQLTANLRAQNGIEPPRFDPSETSAPIPALSAIRELLPSFVQVLQDAVPDWEHGTKNYPGQAGPRGELASLARSQTGTASSIQTGTMRAKSGGGLGRLFKGKKANK</sequence>
<reference evidence="4" key="1">
    <citation type="journal article" date="2023" name="PhytoFront">
        <title>Draft Genome Resources of Seven Strains of Tilletia horrida, Causal Agent of Kernel Smut of Rice.</title>
        <authorList>
            <person name="Khanal S."/>
            <person name="Antony Babu S."/>
            <person name="Zhou X.G."/>
        </authorList>
    </citation>
    <scope>NUCLEOTIDE SEQUENCE</scope>
    <source>
        <strain evidence="4">TX6</strain>
    </source>
</reference>
<feature type="region of interest" description="Disordered" evidence="1">
    <location>
        <begin position="806"/>
        <end position="837"/>
    </location>
</feature>
<dbReference type="EMBL" id="JAPDMZ010000089">
    <property type="protein sequence ID" value="KAK0550650.1"/>
    <property type="molecule type" value="Genomic_DNA"/>
</dbReference>
<accession>A0AAN6JXU4</accession>
<dbReference type="Proteomes" id="UP001176517">
    <property type="component" value="Unassembled WGS sequence"/>
</dbReference>
<evidence type="ECO:0000313" key="4">
    <source>
        <dbReference type="EMBL" id="KAK0550650.1"/>
    </source>
</evidence>
<evidence type="ECO:0000259" key="2">
    <source>
        <dbReference type="Pfam" id="PF12825"/>
    </source>
</evidence>
<comment type="caution">
    <text evidence="4">The sequence shown here is derived from an EMBL/GenBank/DDBJ whole genome shotgun (WGS) entry which is preliminary data.</text>
</comment>
<dbReference type="GO" id="GO:0035091">
    <property type="term" value="F:phosphatidylinositol binding"/>
    <property type="evidence" value="ECO:0007669"/>
    <property type="project" value="TreeGrafter"/>
</dbReference>
<dbReference type="InterPro" id="IPR024554">
    <property type="entry name" value="LEC1-like_C"/>
</dbReference>
<dbReference type="PANTHER" id="PTHR47185:SF1">
    <property type="entry name" value="PX DOMAIN-CONTAINING PROTEIN YPR097W"/>
    <property type="match status" value="1"/>
</dbReference>
<organism evidence="4 5">
    <name type="scientific">Tilletia horrida</name>
    <dbReference type="NCBI Taxonomy" id="155126"/>
    <lineage>
        <taxon>Eukaryota</taxon>
        <taxon>Fungi</taxon>
        <taxon>Dikarya</taxon>
        <taxon>Basidiomycota</taxon>
        <taxon>Ustilaginomycotina</taxon>
        <taxon>Exobasidiomycetes</taxon>
        <taxon>Tilletiales</taxon>
        <taxon>Tilletiaceae</taxon>
        <taxon>Tilletia</taxon>
    </lineage>
</organism>
<evidence type="ECO:0000256" key="1">
    <source>
        <dbReference type="SAM" id="MobiDB-lite"/>
    </source>
</evidence>
<dbReference type="Pfam" id="PF12825">
    <property type="entry name" value="DUF3818"/>
    <property type="match status" value="1"/>
</dbReference>
<gene>
    <name evidence="4" type="ORF">OC846_003582</name>
</gene>
<evidence type="ECO:0000313" key="5">
    <source>
        <dbReference type="Proteomes" id="UP001176517"/>
    </source>
</evidence>
<keyword evidence="5" id="KW-1185">Reference proteome</keyword>